<feature type="compositionally biased region" description="Low complexity" evidence="1">
    <location>
        <begin position="61"/>
        <end position="78"/>
    </location>
</feature>
<dbReference type="Gene3D" id="3.30.1490.40">
    <property type="match status" value="1"/>
</dbReference>
<sequence length="389" mass="45322">MQTSQQNCYEMVEYEFDPQNPLKLRKLGDKSSRLTSTEYADENKDWPSDRQPKRRRDVLIDYDASSDSSNDDSSSPTSLKENETKELNDENDDDDDDMFKSENDHDNETSTAKPRKPKKGIDTLDVSKLIPEDDIFDDEDSQSSSEKEVQMDPFNLKNEIESGAFDRDGNYIEAHNSEDEFKAEDEWINGCNGIKETSRAQEAQLQRRRYEQKIKEKLKKEARLLRIDEALERICFFLFQNETVADVFGRMNKLRAQSLKKESSPGKSNKSCSEPKFVINSIKYFTDIVSILEQKGVASVYELTRAKAVSLFDDETLNTDKANDFNTKQWQFKWLDALDKVNGDFSNYEMQHWKNNYFNDQVIVKYLQDLDEPRNWLDIKTLSFMADGQ</sequence>
<dbReference type="Proteomes" id="UP000191024">
    <property type="component" value="Chromosome F"/>
</dbReference>
<evidence type="ECO:0000256" key="1">
    <source>
        <dbReference type="SAM" id="MobiDB-lite"/>
    </source>
</evidence>
<dbReference type="AlphaFoldDB" id="A0A1G4JWI8"/>
<feature type="compositionally biased region" description="Acidic residues" evidence="1">
    <location>
        <begin position="132"/>
        <end position="141"/>
    </location>
</feature>
<feature type="domain" description="GYF" evidence="2">
    <location>
        <begin position="327"/>
        <end position="385"/>
    </location>
</feature>
<name>A0A1G4JWI8_9SACH</name>
<dbReference type="InterPro" id="IPR003169">
    <property type="entry name" value="GYF"/>
</dbReference>
<protein>
    <submittedName>
        <fullName evidence="3">LAMI_0F02454g1_1</fullName>
    </submittedName>
</protein>
<feature type="compositionally biased region" description="Basic and acidic residues" evidence="1">
    <location>
        <begin position="41"/>
        <end position="51"/>
    </location>
</feature>
<dbReference type="OrthoDB" id="331341at2759"/>
<dbReference type="PROSITE" id="PS50829">
    <property type="entry name" value="GYF"/>
    <property type="match status" value="1"/>
</dbReference>
<evidence type="ECO:0000313" key="4">
    <source>
        <dbReference type="Proteomes" id="UP000191024"/>
    </source>
</evidence>
<gene>
    <name evidence="3" type="ORF">LAMI_0F02454G</name>
</gene>
<dbReference type="SMART" id="SM00444">
    <property type="entry name" value="GYF"/>
    <property type="match status" value="1"/>
</dbReference>
<proteinExistence type="predicted"/>
<evidence type="ECO:0000313" key="3">
    <source>
        <dbReference type="EMBL" id="SCU95435.1"/>
    </source>
</evidence>
<dbReference type="SUPFAM" id="SSF55277">
    <property type="entry name" value="GYF domain"/>
    <property type="match status" value="1"/>
</dbReference>
<feature type="compositionally biased region" description="Basic and acidic residues" evidence="1">
    <location>
        <begin position="98"/>
        <end position="108"/>
    </location>
</feature>
<reference evidence="4" key="1">
    <citation type="submission" date="2016-03" db="EMBL/GenBank/DDBJ databases">
        <authorList>
            <person name="Devillers H."/>
        </authorList>
    </citation>
    <scope>NUCLEOTIDE SEQUENCE [LARGE SCALE GENOMIC DNA]</scope>
</reference>
<dbReference type="InterPro" id="IPR039905">
    <property type="entry name" value="CD2BP2/Lin1"/>
</dbReference>
<dbReference type="Pfam" id="PF02213">
    <property type="entry name" value="GYF"/>
    <property type="match status" value="1"/>
</dbReference>
<keyword evidence="4" id="KW-1185">Reference proteome</keyword>
<organism evidence="3 4">
    <name type="scientific">Lachancea mirantina</name>
    <dbReference type="NCBI Taxonomy" id="1230905"/>
    <lineage>
        <taxon>Eukaryota</taxon>
        <taxon>Fungi</taxon>
        <taxon>Dikarya</taxon>
        <taxon>Ascomycota</taxon>
        <taxon>Saccharomycotina</taxon>
        <taxon>Saccharomycetes</taxon>
        <taxon>Saccharomycetales</taxon>
        <taxon>Saccharomycetaceae</taxon>
        <taxon>Lachancea</taxon>
    </lineage>
</organism>
<dbReference type="EMBL" id="LT598467">
    <property type="protein sequence ID" value="SCU95435.1"/>
    <property type="molecule type" value="Genomic_DNA"/>
</dbReference>
<dbReference type="STRING" id="1230905.A0A1G4JWI8"/>
<dbReference type="PANTHER" id="PTHR13138:SF3">
    <property type="entry name" value="CD2 ANTIGEN CYTOPLASMIC TAIL-BINDING PROTEIN 2"/>
    <property type="match status" value="1"/>
</dbReference>
<feature type="region of interest" description="Disordered" evidence="1">
    <location>
        <begin position="22"/>
        <end position="150"/>
    </location>
</feature>
<evidence type="ECO:0000259" key="2">
    <source>
        <dbReference type="PROSITE" id="PS50829"/>
    </source>
</evidence>
<accession>A0A1G4JWI8</accession>
<dbReference type="GO" id="GO:0005682">
    <property type="term" value="C:U5 snRNP"/>
    <property type="evidence" value="ECO:0007669"/>
    <property type="project" value="InterPro"/>
</dbReference>
<dbReference type="PANTHER" id="PTHR13138">
    <property type="entry name" value="PROTEIN LIN1"/>
    <property type="match status" value="1"/>
</dbReference>
<dbReference type="InterPro" id="IPR035445">
    <property type="entry name" value="GYF-like_dom_sf"/>
</dbReference>